<organism evidence="1 2">
    <name type="scientific">Myxococcus virescens</name>
    <dbReference type="NCBI Taxonomy" id="83456"/>
    <lineage>
        <taxon>Bacteria</taxon>
        <taxon>Pseudomonadati</taxon>
        <taxon>Myxococcota</taxon>
        <taxon>Myxococcia</taxon>
        <taxon>Myxococcales</taxon>
        <taxon>Cystobacterineae</taxon>
        <taxon>Myxococcaceae</taxon>
        <taxon>Myxococcus</taxon>
    </lineage>
</organism>
<accession>A0A511HPR5</accession>
<dbReference type="EMBL" id="BJVY01000088">
    <property type="protein sequence ID" value="GEL75591.1"/>
    <property type="molecule type" value="Genomic_DNA"/>
</dbReference>
<evidence type="ECO:0000313" key="2">
    <source>
        <dbReference type="Proteomes" id="UP000321224"/>
    </source>
</evidence>
<name>A0A511HPR5_9BACT</name>
<protein>
    <submittedName>
        <fullName evidence="1">Uncharacterized protein</fullName>
    </submittedName>
</protein>
<dbReference type="Proteomes" id="UP000321224">
    <property type="component" value="Unassembled WGS sequence"/>
</dbReference>
<gene>
    <name evidence="1" type="ORF">MVI01_73750</name>
</gene>
<comment type="caution">
    <text evidence="1">The sequence shown here is derived from an EMBL/GenBank/DDBJ whole genome shotgun (WGS) entry which is preliminary data.</text>
</comment>
<reference evidence="1 2" key="1">
    <citation type="submission" date="2019-07" db="EMBL/GenBank/DDBJ databases">
        <title>Whole genome shotgun sequence of Myxococcus virescens NBRC 100334.</title>
        <authorList>
            <person name="Hosoyama A."/>
            <person name="Uohara A."/>
            <person name="Ohji S."/>
            <person name="Ichikawa N."/>
        </authorList>
    </citation>
    <scope>NUCLEOTIDE SEQUENCE [LARGE SCALE GENOMIC DNA]</scope>
    <source>
        <strain evidence="1 2">NBRC 100334</strain>
    </source>
</reference>
<evidence type="ECO:0000313" key="1">
    <source>
        <dbReference type="EMBL" id="GEL75591.1"/>
    </source>
</evidence>
<dbReference type="AlphaFoldDB" id="A0A511HPR5"/>
<proteinExistence type="predicted"/>
<sequence length="119" mass="13643">MTMDSMTKLVEVLRGWDDGLLNRLSLYGMLDDLLSPETIDQVIAGIPPTLRKKYVEHLQNTYGGPDFNGKDLVLLFGGAEDRERLDEHRIWKENEERRIVEITAPAVREWLAKKSGSQM</sequence>